<dbReference type="KEGG" id="sfu:Sfum_1626"/>
<dbReference type="HOGENOM" id="CLU_3223058_0_0_7"/>
<protein>
    <submittedName>
        <fullName evidence="1">Uncharacterized protein</fullName>
    </submittedName>
</protein>
<keyword evidence="2" id="KW-1185">Reference proteome</keyword>
<accession>A0LIR1</accession>
<proteinExistence type="predicted"/>
<dbReference type="EMBL" id="CP000478">
    <property type="protein sequence ID" value="ABK17313.1"/>
    <property type="molecule type" value="Genomic_DNA"/>
</dbReference>
<gene>
    <name evidence="1" type="ordered locus">Sfum_1626</name>
</gene>
<dbReference type="RefSeq" id="WP_011698483.1">
    <property type="nucleotide sequence ID" value="NC_008554.1"/>
</dbReference>
<dbReference type="InParanoid" id="A0LIR1"/>
<evidence type="ECO:0000313" key="1">
    <source>
        <dbReference type="EMBL" id="ABK17313.1"/>
    </source>
</evidence>
<name>A0LIR1_SYNFM</name>
<evidence type="ECO:0000313" key="2">
    <source>
        <dbReference type="Proteomes" id="UP000001784"/>
    </source>
</evidence>
<reference evidence="1 2" key="1">
    <citation type="submission" date="2006-10" db="EMBL/GenBank/DDBJ databases">
        <title>Complete sequence of Syntrophobacter fumaroxidans MPOB.</title>
        <authorList>
            <consortium name="US DOE Joint Genome Institute"/>
            <person name="Copeland A."/>
            <person name="Lucas S."/>
            <person name="Lapidus A."/>
            <person name="Barry K."/>
            <person name="Detter J.C."/>
            <person name="Glavina del Rio T."/>
            <person name="Hammon N."/>
            <person name="Israni S."/>
            <person name="Pitluck S."/>
            <person name="Goltsman E.G."/>
            <person name="Martinez M."/>
            <person name="Schmutz J."/>
            <person name="Larimer F."/>
            <person name="Land M."/>
            <person name="Hauser L."/>
            <person name="Kyrpides N."/>
            <person name="Kim E."/>
            <person name="Boone D.R."/>
            <person name="Brockman F."/>
            <person name="Culley D."/>
            <person name="Ferry J."/>
            <person name="Gunsalus R."/>
            <person name="McInerney M.J."/>
            <person name="Morrison M."/>
            <person name="Plugge C."/>
            <person name="Rohlin L."/>
            <person name="Scholten J."/>
            <person name="Sieber J."/>
            <person name="Stams A.J.M."/>
            <person name="Worm P."/>
            <person name="Henstra A.M."/>
            <person name="Richardson P."/>
        </authorList>
    </citation>
    <scope>NUCLEOTIDE SEQUENCE [LARGE SCALE GENOMIC DNA]</scope>
    <source>
        <strain evidence="2">DSM 10017 / MPOB</strain>
    </source>
</reference>
<dbReference type="AlphaFoldDB" id="A0LIR1"/>
<organism evidence="1 2">
    <name type="scientific">Syntrophobacter fumaroxidans (strain DSM 10017 / MPOB)</name>
    <dbReference type="NCBI Taxonomy" id="335543"/>
    <lineage>
        <taxon>Bacteria</taxon>
        <taxon>Pseudomonadati</taxon>
        <taxon>Thermodesulfobacteriota</taxon>
        <taxon>Syntrophobacteria</taxon>
        <taxon>Syntrophobacterales</taxon>
        <taxon>Syntrophobacteraceae</taxon>
        <taxon>Syntrophobacter</taxon>
    </lineage>
</organism>
<dbReference type="Proteomes" id="UP000001784">
    <property type="component" value="Chromosome"/>
</dbReference>
<sequence length="44" mass="5024">MFFLVQSVYFVLTGDLGDTEEAEIALDPFEKVRRQAEETLTTGR</sequence>